<evidence type="ECO:0000256" key="2">
    <source>
        <dbReference type="ARBA" id="ARBA00040149"/>
    </source>
</evidence>
<evidence type="ECO:0000313" key="6">
    <source>
        <dbReference type="Proteomes" id="UP000546986"/>
    </source>
</evidence>
<dbReference type="PANTHER" id="PTHR46292:SF3">
    <property type="entry name" value="COILED-COIL DOMAIN-CONTAINING PROTEIN 102A"/>
    <property type="match status" value="1"/>
</dbReference>
<dbReference type="Gene3D" id="1.20.5.340">
    <property type="match status" value="1"/>
</dbReference>
<evidence type="ECO:0000256" key="3">
    <source>
        <dbReference type="SAM" id="MobiDB-lite"/>
    </source>
</evidence>
<sequence length="386" mass="44773">DGAEGDAGPEQEPVRDVGAEVPQKAKELELMENILTSKQDEGWEQRGPRASFSRQERSRLLWEDVSVVEEDATKVTALKLRLDESQKVLLKEREDKLALSKNIEKLEGELSQWKIKYEELNKNKQEVMKQLNILKEIHQDELGRISEDLEDELGARSSMDKKLAELRAEMERLQAENAAEWGRRERLETEKLNLERENKKLRAQIEDLEEVLARKRRQTASALDTDLKTIQAELFEKNKELADLKHIHTKLKKQYQEKMAELAHANRRVEQHEGEVKKLRLRVEELKKELAQAEDEHHPTPLHSTPSHPIPDEAHNQTRKLQRSLDEQTEQSESFQVQLEHLQSRLRRQQSAPLFGKMRSARFGPDDAGDGTSDPDEDEDLQIQVP</sequence>
<keyword evidence="1" id="KW-0175">Coiled coil</keyword>
<feature type="compositionally biased region" description="Basic and acidic residues" evidence="3">
    <location>
        <begin position="290"/>
        <end position="299"/>
    </location>
</feature>
<reference evidence="5 6" key="1">
    <citation type="submission" date="2019-09" db="EMBL/GenBank/DDBJ databases">
        <title>Bird 10,000 Genomes (B10K) Project - Family phase.</title>
        <authorList>
            <person name="Zhang G."/>
        </authorList>
    </citation>
    <scope>NUCLEOTIDE SEQUENCE [LARGE SCALE GENOMIC DNA]</scope>
    <source>
        <strain evidence="5">B10K-DU-002-30</strain>
        <tissue evidence="5">Muscle</tissue>
    </source>
</reference>
<feature type="compositionally biased region" description="Acidic residues" evidence="3">
    <location>
        <begin position="367"/>
        <end position="386"/>
    </location>
</feature>
<dbReference type="EMBL" id="VXBR01008041">
    <property type="protein sequence ID" value="NXO28103.1"/>
    <property type="molecule type" value="Genomic_DNA"/>
</dbReference>
<evidence type="ECO:0000313" key="5">
    <source>
        <dbReference type="EMBL" id="NXO28103.1"/>
    </source>
</evidence>
<organism evidence="5 6">
    <name type="scientific">Cisticola juncidis</name>
    <dbReference type="NCBI Taxonomy" id="52622"/>
    <lineage>
        <taxon>Eukaryota</taxon>
        <taxon>Metazoa</taxon>
        <taxon>Chordata</taxon>
        <taxon>Craniata</taxon>
        <taxon>Vertebrata</taxon>
        <taxon>Euteleostomi</taxon>
        <taxon>Archelosauria</taxon>
        <taxon>Archosauria</taxon>
        <taxon>Dinosauria</taxon>
        <taxon>Saurischia</taxon>
        <taxon>Theropoda</taxon>
        <taxon>Coelurosauria</taxon>
        <taxon>Aves</taxon>
        <taxon>Neognathae</taxon>
        <taxon>Neoaves</taxon>
        <taxon>Telluraves</taxon>
        <taxon>Australaves</taxon>
        <taxon>Passeriformes</taxon>
        <taxon>Sylvioidea</taxon>
        <taxon>Cisticolidae</taxon>
        <taxon>Cisticola</taxon>
    </lineage>
</organism>
<accession>A0A7L1QTY8</accession>
<dbReference type="InterPro" id="IPR002928">
    <property type="entry name" value="Myosin_tail"/>
</dbReference>
<feature type="region of interest" description="Disordered" evidence="3">
    <location>
        <begin position="290"/>
        <end position="386"/>
    </location>
</feature>
<gene>
    <name evidence="5" type="primary">Ccdc102a</name>
    <name evidence="5" type="ORF">CISJUN_R11682</name>
</gene>
<feature type="region of interest" description="Disordered" evidence="3">
    <location>
        <begin position="1"/>
        <end position="21"/>
    </location>
</feature>
<evidence type="ECO:0000256" key="1">
    <source>
        <dbReference type="ARBA" id="ARBA00023054"/>
    </source>
</evidence>
<feature type="non-terminal residue" evidence="5">
    <location>
        <position position="1"/>
    </location>
</feature>
<dbReference type="Pfam" id="PF01576">
    <property type="entry name" value="Myosin_tail_1"/>
    <property type="match status" value="1"/>
</dbReference>
<dbReference type="GO" id="GO:0016459">
    <property type="term" value="C:myosin complex"/>
    <property type="evidence" value="ECO:0007669"/>
    <property type="project" value="InterPro"/>
</dbReference>
<feature type="non-terminal residue" evidence="5">
    <location>
        <position position="386"/>
    </location>
</feature>
<protein>
    <recommendedName>
        <fullName evidence="2">Coiled-coil domain-containing protein 102A</fullName>
    </recommendedName>
</protein>
<comment type="caution">
    <text evidence="5">The sequence shown here is derived from an EMBL/GenBank/DDBJ whole genome shotgun (WGS) entry which is preliminary data.</text>
</comment>
<feature type="domain" description="Myosin tail" evidence="4">
    <location>
        <begin position="140"/>
        <end position="346"/>
    </location>
</feature>
<dbReference type="PANTHER" id="PTHR46292">
    <property type="entry name" value="COILED-COIL DOMAIN-CONTAINING PROTEIN 102A"/>
    <property type="match status" value="1"/>
</dbReference>
<evidence type="ECO:0000259" key="4">
    <source>
        <dbReference type="Pfam" id="PF01576"/>
    </source>
</evidence>
<keyword evidence="6" id="KW-1185">Reference proteome</keyword>
<dbReference type="Proteomes" id="UP000546986">
    <property type="component" value="Unassembled WGS sequence"/>
</dbReference>
<proteinExistence type="predicted"/>
<name>A0A7L1QTY8_9PASS</name>
<feature type="compositionally biased region" description="Basic and acidic residues" evidence="3">
    <location>
        <begin position="12"/>
        <end position="21"/>
    </location>
</feature>
<dbReference type="AlphaFoldDB" id="A0A7L1QTY8"/>
<dbReference type="Gene3D" id="6.10.250.2420">
    <property type="match status" value="1"/>
</dbReference>